<reference evidence="1" key="1">
    <citation type="journal article" date="2014" name="Genome Announc.">
        <title>Draft Genome Sequences of Marine Flavobacterium Nonlabens Strains NR17, NR24, NR27, NR32, NR33, and Ara13.</title>
        <authorList>
            <person name="Nakanishi M."/>
            <person name="Meirelles P."/>
            <person name="Suzuki R."/>
            <person name="Takatani N."/>
            <person name="Mino S."/>
            <person name="Suda W."/>
            <person name="Oshima K."/>
            <person name="Hattori M."/>
            <person name="Ohkuma M."/>
            <person name="Hosokawa M."/>
            <person name="Miyashita K."/>
            <person name="Thompson F.L."/>
            <person name="Niwa A."/>
            <person name="Sawabe T."/>
            <person name="Sawabe T."/>
        </authorList>
    </citation>
    <scope>NUCLEOTIDE SEQUENCE [LARGE SCALE GENOMIC DNA]</scope>
    <source>
        <strain evidence="1">JCM 19294</strain>
    </source>
</reference>
<organism evidence="1 2">
    <name type="scientific">Nonlabens tegetincola</name>
    <dbReference type="NCBI Taxonomy" id="323273"/>
    <lineage>
        <taxon>Bacteria</taxon>
        <taxon>Pseudomonadati</taxon>
        <taxon>Bacteroidota</taxon>
        <taxon>Flavobacteriia</taxon>
        <taxon>Flavobacteriales</taxon>
        <taxon>Flavobacteriaceae</taxon>
        <taxon>Nonlabens</taxon>
    </lineage>
</organism>
<dbReference type="GO" id="GO:0005829">
    <property type="term" value="C:cytosol"/>
    <property type="evidence" value="ECO:0007669"/>
    <property type="project" value="TreeGrafter"/>
</dbReference>
<comment type="caution">
    <text evidence="1">The sequence shown here is derived from an EMBL/GenBank/DDBJ whole genome shotgun (WGS) entry which is preliminary data.</text>
</comment>
<dbReference type="Proteomes" id="UP000029221">
    <property type="component" value="Unassembled WGS sequence"/>
</dbReference>
<dbReference type="PANTHER" id="PTHR45663:SF11">
    <property type="entry name" value="GEO12009P1"/>
    <property type="match status" value="1"/>
</dbReference>
<dbReference type="InterPro" id="IPR013766">
    <property type="entry name" value="Thioredoxin_domain"/>
</dbReference>
<dbReference type="GO" id="GO:0015035">
    <property type="term" value="F:protein-disulfide reductase activity"/>
    <property type="evidence" value="ECO:0007669"/>
    <property type="project" value="TreeGrafter"/>
</dbReference>
<dbReference type="EMBL" id="BBML01000001">
    <property type="protein sequence ID" value="GAK95660.1"/>
    <property type="molecule type" value="Genomic_DNA"/>
</dbReference>
<dbReference type="AlphaFoldDB" id="A0A2S7TE12"/>
<name>A0A2S7TE12_9FLAO</name>
<sequence length="98" mass="11111">MSKFGELINTEKPVLLSFFTEWNEESQSMQDILKNVAATLGDQAKVIKINVDKNVELSNALRIKTLPTFILYKSGEMMWRQSGIQDGNALVTLLQQYS</sequence>
<accession>A0A2S7TE12</accession>
<dbReference type="STRING" id="319236.BST91_12425"/>
<keyword evidence="2" id="KW-1185">Reference proteome</keyword>
<evidence type="ECO:0000313" key="1">
    <source>
        <dbReference type="EMBL" id="GAK95660.1"/>
    </source>
</evidence>
<dbReference type="SUPFAM" id="SSF52833">
    <property type="entry name" value="Thioredoxin-like"/>
    <property type="match status" value="1"/>
</dbReference>
<accession>A0A090PY14</accession>
<gene>
    <name evidence="1" type="ORF">JCM19294_2442</name>
</gene>
<evidence type="ECO:0000313" key="2">
    <source>
        <dbReference type="Proteomes" id="UP000029221"/>
    </source>
</evidence>
<dbReference type="InterPro" id="IPR036249">
    <property type="entry name" value="Thioredoxin-like_sf"/>
</dbReference>
<dbReference type="Pfam" id="PF00085">
    <property type="entry name" value="Thioredoxin"/>
    <property type="match status" value="1"/>
</dbReference>
<dbReference type="CDD" id="cd02947">
    <property type="entry name" value="TRX_family"/>
    <property type="match status" value="1"/>
</dbReference>
<dbReference type="PANTHER" id="PTHR45663">
    <property type="entry name" value="GEO12009P1"/>
    <property type="match status" value="1"/>
</dbReference>
<dbReference type="GO" id="GO:0045454">
    <property type="term" value="P:cell redox homeostasis"/>
    <property type="evidence" value="ECO:0007669"/>
    <property type="project" value="TreeGrafter"/>
</dbReference>
<dbReference type="RefSeq" id="WP_042276304.1">
    <property type="nucleotide sequence ID" value="NZ_BBML01000001.1"/>
</dbReference>
<proteinExistence type="predicted"/>
<protein>
    <submittedName>
        <fullName evidence="1">Thioredoxin</fullName>
    </submittedName>
</protein>
<dbReference type="OrthoDB" id="9790390at2"/>
<dbReference type="Gene3D" id="3.40.30.10">
    <property type="entry name" value="Glutaredoxin"/>
    <property type="match status" value="1"/>
</dbReference>